<dbReference type="InterPro" id="IPR023943">
    <property type="entry name" value="Enolase-ppase_E1"/>
</dbReference>
<dbReference type="GO" id="GO:0019509">
    <property type="term" value="P:L-methionine salvage from methylthioadenosine"/>
    <property type="evidence" value="ECO:0007669"/>
    <property type="project" value="UniProtKB-UniRule"/>
</dbReference>
<accession>A0A1U7J2F4</accession>
<dbReference type="EMBL" id="MRCG01000013">
    <property type="protein sequence ID" value="OKH46309.1"/>
    <property type="molecule type" value="Genomic_DNA"/>
</dbReference>
<comment type="pathway">
    <text evidence="4">Amino-acid biosynthesis; L-methionine biosynthesis via salvage pathway; L-methionine from S-methyl-5-thio-alpha-D-ribose 1-phosphate: step 4/6.</text>
</comment>
<dbReference type="OrthoDB" id="9797416at2"/>
<name>A0A1U7J2F4_9CYAN</name>
<protein>
    <recommendedName>
        <fullName evidence="4">Enolase-phosphatase E1</fullName>
        <ecNumber evidence="4">3.1.3.77</ecNumber>
    </recommendedName>
    <alternativeName>
        <fullName evidence="4">2,3-diketo-5-methylthio-1-phosphopentane phosphatase</fullName>
    </alternativeName>
</protein>
<proteinExistence type="inferred from homology"/>
<evidence type="ECO:0000256" key="2">
    <source>
        <dbReference type="ARBA" id="ARBA00022801"/>
    </source>
</evidence>
<dbReference type="InterPro" id="IPR006439">
    <property type="entry name" value="HAD-SF_hydro_IA"/>
</dbReference>
<keyword evidence="4" id="KW-0460">Magnesium</keyword>
<dbReference type="InterPro" id="IPR036412">
    <property type="entry name" value="HAD-like_sf"/>
</dbReference>
<dbReference type="PANTHER" id="PTHR20371">
    <property type="entry name" value="ENOLASE-PHOSPHATASE E1"/>
    <property type="match status" value="1"/>
</dbReference>
<dbReference type="Gene3D" id="1.10.720.60">
    <property type="match status" value="1"/>
</dbReference>
<dbReference type="SFLD" id="SFLDG01129">
    <property type="entry name" value="C1.5:_HAD__Beta-PGM__Phosphata"/>
    <property type="match status" value="1"/>
</dbReference>
<keyword evidence="1 4" id="KW-0028">Amino-acid biosynthesis</keyword>
<dbReference type="Gene3D" id="3.40.50.1000">
    <property type="entry name" value="HAD superfamily/HAD-like"/>
    <property type="match status" value="1"/>
</dbReference>
<comment type="pathway">
    <text evidence="4">Amino-acid biosynthesis; L-methionine biosynthesis via salvage pathway; L-methionine from S-methyl-5-thio-alpha-D-ribose 1-phosphate: step 3/6.</text>
</comment>
<keyword evidence="2 4" id="KW-0378">Hydrolase</keyword>
<dbReference type="UniPathway" id="UPA00904">
    <property type="reaction ID" value="UER00876"/>
</dbReference>
<comment type="catalytic activity">
    <reaction evidence="4">
        <text>5-methylsulfanyl-2,3-dioxopentyl phosphate + H2O = 1,2-dihydroxy-5-(methylsulfanyl)pent-1-en-3-one + phosphate</text>
        <dbReference type="Rhea" id="RHEA:21700"/>
        <dbReference type="ChEBI" id="CHEBI:15377"/>
        <dbReference type="ChEBI" id="CHEBI:43474"/>
        <dbReference type="ChEBI" id="CHEBI:49252"/>
        <dbReference type="ChEBI" id="CHEBI:58828"/>
        <dbReference type="EC" id="3.1.3.77"/>
    </reaction>
</comment>
<dbReference type="CDD" id="cd01629">
    <property type="entry name" value="HAD_EP"/>
    <property type="match status" value="1"/>
</dbReference>
<reference evidence="5 6" key="1">
    <citation type="submission" date="2016-11" db="EMBL/GenBank/DDBJ databases">
        <title>Draft Genome Sequences of Nine Cyanobacterial Strains from Diverse Habitats.</title>
        <authorList>
            <person name="Zhu T."/>
            <person name="Hou S."/>
            <person name="Lu X."/>
            <person name="Hess W.R."/>
        </authorList>
    </citation>
    <scope>NUCLEOTIDE SEQUENCE [LARGE SCALE GENOMIC DNA]</scope>
    <source>
        <strain evidence="5 6">NIES-30</strain>
    </source>
</reference>
<dbReference type="NCBIfam" id="TIGR01691">
    <property type="entry name" value="enolase-ppase"/>
    <property type="match status" value="1"/>
</dbReference>
<dbReference type="PRINTS" id="PR00413">
    <property type="entry name" value="HADHALOGNASE"/>
</dbReference>
<dbReference type="HAMAP" id="MF_01681">
    <property type="entry name" value="Salvage_MtnC"/>
    <property type="match status" value="1"/>
</dbReference>
<comment type="caution">
    <text evidence="5">The sequence shown here is derived from an EMBL/GenBank/DDBJ whole genome shotgun (WGS) entry which is preliminary data.</text>
</comment>
<dbReference type="SFLD" id="SFLDF00044">
    <property type="entry name" value="enolase-phosphatase"/>
    <property type="match status" value="1"/>
</dbReference>
<gene>
    <name evidence="4" type="primary">mtnC</name>
    <name evidence="5" type="ORF">NIES30_16495</name>
</gene>
<dbReference type="GO" id="GO:0043874">
    <property type="term" value="F:acireductone synthase activity"/>
    <property type="evidence" value="ECO:0007669"/>
    <property type="project" value="UniProtKB-EC"/>
</dbReference>
<evidence type="ECO:0000256" key="1">
    <source>
        <dbReference type="ARBA" id="ARBA00022605"/>
    </source>
</evidence>
<dbReference type="GO" id="GO:0000287">
    <property type="term" value="F:magnesium ion binding"/>
    <property type="evidence" value="ECO:0007669"/>
    <property type="project" value="UniProtKB-UniRule"/>
</dbReference>
<dbReference type="GO" id="GO:0043716">
    <property type="term" value="F:2-hydroxy-3-keto-5-methylthiopentenyl-1-phosphate phosphatase activity"/>
    <property type="evidence" value="ECO:0007669"/>
    <property type="project" value="UniProtKB-UniRule"/>
</dbReference>
<dbReference type="SFLD" id="SFLDG01133">
    <property type="entry name" value="C1.5.4:_Enolase-phosphatase_Li"/>
    <property type="match status" value="1"/>
</dbReference>
<dbReference type="GO" id="GO:0043715">
    <property type="term" value="F:2,3-diketo-5-methylthiopentyl-1-phosphate enolase activity"/>
    <property type="evidence" value="ECO:0007669"/>
    <property type="project" value="UniProtKB-UniRule"/>
</dbReference>
<keyword evidence="4" id="KW-0479">Metal-binding</keyword>
<evidence type="ECO:0000313" key="6">
    <source>
        <dbReference type="Proteomes" id="UP000185557"/>
    </source>
</evidence>
<dbReference type="SFLD" id="SFLDS00003">
    <property type="entry name" value="Haloacid_Dehalogenase"/>
    <property type="match status" value="1"/>
</dbReference>
<comment type="cofactor">
    <cofactor evidence="4">
        <name>Mg(2+)</name>
        <dbReference type="ChEBI" id="CHEBI:18420"/>
    </cofactor>
    <text evidence="4">Binds 1 Mg(2+) ion per subunit.</text>
</comment>
<keyword evidence="3 4" id="KW-0486">Methionine biosynthesis</keyword>
<comment type="similarity">
    <text evidence="4">Belongs to the HAD-like hydrolase superfamily. MasA/MtnC family.</text>
</comment>
<evidence type="ECO:0000313" key="5">
    <source>
        <dbReference type="EMBL" id="OKH46309.1"/>
    </source>
</evidence>
<dbReference type="Pfam" id="PF00702">
    <property type="entry name" value="Hydrolase"/>
    <property type="match status" value="1"/>
</dbReference>
<evidence type="ECO:0000256" key="3">
    <source>
        <dbReference type="ARBA" id="ARBA00023167"/>
    </source>
</evidence>
<dbReference type="SUPFAM" id="SSF56784">
    <property type="entry name" value="HAD-like"/>
    <property type="match status" value="1"/>
</dbReference>
<dbReference type="Proteomes" id="UP000185557">
    <property type="component" value="Unassembled WGS sequence"/>
</dbReference>
<sequence>MLLLEEQPLGAIVLDIEGTTTDIAFVKNTLFPYATERLEAFMAELAPTAEGQAILAQVRAEVGDADLSVEDCIAQLLAWAKADQKVTPLKAVQGMIWDEGYRTKAYYSHVYDDAAAHIQEWHRRGVPLYIYSSGSIAAQKLLFAHTIVGDLTPCFQGYFDTTTGAKVDATSYENIANTLEIASKELLFLSDHLGELKAAQQAGWQVRAVQRPGTADFPPDLPSIKHFGELPIAFSDA</sequence>
<comment type="function">
    <text evidence="4">Bifunctional enzyme that catalyzes the enolization of 2,3-diketo-5-methylthiopentyl-1-phosphate (DK-MTP-1-P) into the intermediate 2-hydroxy-3-keto-5-methylthiopentenyl-1-phosphate (HK-MTPenyl-1-P), which is then dephosphorylated to form the acireductone 1,2-dihydroxy-3-keto-5-methylthiopentene (DHK-MTPene).</text>
</comment>
<keyword evidence="6" id="KW-1185">Reference proteome</keyword>
<dbReference type="InterPro" id="IPR023214">
    <property type="entry name" value="HAD_sf"/>
</dbReference>
<dbReference type="RefSeq" id="WP_073609536.1">
    <property type="nucleotide sequence ID" value="NZ_MRCG01000013.1"/>
</dbReference>
<comment type="subunit">
    <text evidence="4">Monomer.</text>
</comment>
<dbReference type="STRING" id="549789.NIES30_16495"/>
<evidence type="ECO:0000256" key="4">
    <source>
        <dbReference type="HAMAP-Rule" id="MF_01681"/>
    </source>
</evidence>
<dbReference type="EC" id="3.1.3.77" evidence="4"/>
<dbReference type="AlphaFoldDB" id="A0A1U7J2F4"/>
<dbReference type="PANTHER" id="PTHR20371:SF1">
    <property type="entry name" value="ENOLASE-PHOSPHATASE E1"/>
    <property type="match status" value="1"/>
</dbReference>
<organism evidence="5 6">
    <name type="scientific">Phormidium tenue NIES-30</name>
    <dbReference type="NCBI Taxonomy" id="549789"/>
    <lineage>
        <taxon>Bacteria</taxon>
        <taxon>Bacillati</taxon>
        <taxon>Cyanobacteriota</taxon>
        <taxon>Cyanophyceae</taxon>
        <taxon>Oscillatoriophycideae</taxon>
        <taxon>Oscillatoriales</taxon>
        <taxon>Oscillatoriaceae</taxon>
        <taxon>Phormidium</taxon>
    </lineage>
</organism>